<dbReference type="InterPro" id="IPR020904">
    <property type="entry name" value="Sc_DH/Rdtase_CS"/>
</dbReference>
<evidence type="ECO:0000313" key="4">
    <source>
        <dbReference type="Proteomes" id="UP000319716"/>
    </source>
</evidence>
<dbReference type="InterPro" id="IPR002347">
    <property type="entry name" value="SDR_fam"/>
</dbReference>
<dbReference type="PRINTS" id="PR00080">
    <property type="entry name" value="SDRFAMILY"/>
</dbReference>
<evidence type="ECO:0000256" key="1">
    <source>
        <dbReference type="ARBA" id="ARBA00006484"/>
    </source>
</evidence>
<comment type="similarity">
    <text evidence="1">Belongs to the short-chain dehydrogenases/reductases (SDR) family.</text>
</comment>
<name>A0A4Y1ZFY0_9BACL</name>
<dbReference type="Proteomes" id="UP000319716">
    <property type="component" value="Unassembled WGS sequence"/>
</dbReference>
<reference evidence="3 4" key="1">
    <citation type="submission" date="2017-11" db="EMBL/GenBank/DDBJ databases">
        <title>Draft Genome Sequence of Sporolactobacillus inulinus NBRC 111894 Isolated from Koso, a Japanese Sugar-Vegetable Fermented Beverage.</title>
        <authorList>
            <person name="Chiou T.Y."/>
            <person name="Oshima K."/>
            <person name="Suda W."/>
            <person name="Hattori M."/>
            <person name="Takahashi T."/>
        </authorList>
    </citation>
    <scope>NUCLEOTIDE SEQUENCE [LARGE SCALE GENOMIC DNA]</scope>
    <source>
        <strain evidence="3 4">NBRC111894</strain>
    </source>
</reference>
<dbReference type="Gene3D" id="3.40.50.720">
    <property type="entry name" value="NAD(P)-binding Rossmann-like Domain"/>
    <property type="match status" value="1"/>
</dbReference>
<dbReference type="PRINTS" id="PR00081">
    <property type="entry name" value="GDHRDH"/>
</dbReference>
<dbReference type="GO" id="GO:0008206">
    <property type="term" value="P:bile acid metabolic process"/>
    <property type="evidence" value="ECO:0007669"/>
    <property type="project" value="UniProtKB-ARBA"/>
</dbReference>
<dbReference type="AlphaFoldDB" id="A0A4Y1ZFY0"/>
<dbReference type="EMBL" id="BEXB01000038">
    <property type="protein sequence ID" value="GAY78057.1"/>
    <property type="molecule type" value="Genomic_DNA"/>
</dbReference>
<dbReference type="InterPro" id="IPR036291">
    <property type="entry name" value="NAD(P)-bd_dom_sf"/>
</dbReference>
<keyword evidence="2 3" id="KW-0560">Oxidoreductase</keyword>
<dbReference type="GO" id="GO:0004316">
    <property type="term" value="F:3-oxoacyl-[acyl-carrier-protein] reductase (NADPH) activity"/>
    <property type="evidence" value="ECO:0007669"/>
    <property type="project" value="UniProtKB-EC"/>
</dbReference>
<dbReference type="Pfam" id="PF13561">
    <property type="entry name" value="adh_short_C2"/>
    <property type="match status" value="1"/>
</dbReference>
<evidence type="ECO:0000313" key="3">
    <source>
        <dbReference type="EMBL" id="GAY78057.1"/>
    </source>
</evidence>
<proteinExistence type="inferred from homology"/>
<sequence length="262" mass="28410">MGLKSEMIAIDLSDRNVLITGGNSGIGQGITKLFLEAGARVAVADVAYKEKAKRQSERLVHLKLDVTNKSEVDEAVQEAEHLLGPISILVNSAGISTMDYAVAIREEDWDRVMDVNAKGTFLVSQAIARRMLELGIEGRIINIASQAGKNGYRCMGNYCSSKHAVLGFTKVMAVELAPKQILVNAICPGIVETSMKHRERIDGAKLRELTPEQIYEEDCSQVPLGRTAQPVDVARVALFLASELSSYMTGQAINVTGGMTMN</sequence>
<dbReference type="GO" id="GO:0048038">
    <property type="term" value="F:quinone binding"/>
    <property type="evidence" value="ECO:0007669"/>
    <property type="project" value="TreeGrafter"/>
</dbReference>
<evidence type="ECO:0000256" key="2">
    <source>
        <dbReference type="ARBA" id="ARBA00023002"/>
    </source>
</evidence>
<dbReference type="SUPFAM" id="SSF51735">
    <property type="entry name" value="NAD(P)-binding Rossmann-fold domains"/>
    <property type="match status" value="1"/>
</dbReference>
<dbReference type="EC" id="1.1.1.100" evidence="3"/>
<dbReference type="PANTHER" id="PTHR42760">
    <property type="entry name" value="SHORT-CHAIN DEHYDROGENASES/REDUCTASES FAMILY MEMBER"/>
    <property type="match status" value="1"/>
</dbReference>
<protein>
    <submittedName>
        <fullName evidence="3">3-oxoacyl-[acyl-carrier protein] reductase</fullName>
        <ecNumber evidence="3">1.1.1.100</ecNumber>
    </submittedName>
</protein>
<comment type="caution">
    <text evidence="3">The sequence shown here is derived from an EMBL/GenBank/DDBJ whole genome shotgun (WGS) entry which is preliminary data.</text>
</comment>
<organism evidence="3 4">
    <name type="scientific">Sporolactobacillus inulinus</name>
    <dbReference type="NCBI Taxonomy" id="2078"/>
    <lineage>
        <taxon>Bacteria</taxon>
        <taxon>Bacillati</taxon>
        <taxon>Bacillota</taxon>
        <taxon>Bacilli</taxon>
        <taxon>Bacillales</taxon>
        <taxon>Sporolactobacillaceae</taxon>
        <taxon>Sporolactobacillus</taxon>
    </lineage>
</organism>
<accession>A0A4Y1ZFY0</accession>
<dbReference type="PANTHER" id="PTHR42760:SF133">
    <property type="entry name" value="3-OXOACYL-[ACYL-CARRIER-PROTEIN] REDUCTASE"/>
    <property type="match status" value="1"/>
</dbReference>
<dbReference type="FunFam" id="3.40.50.720:FF:000084">
    <property type="entry name" value="Short-chain dehydrogenase reductase"/>
    <property type="match status" value="1"/>
</dbReference>
<gene>
    <name evidence="3" type="ORF">NBRC111894_3611</name>
</gene>
<dbReference type="GO" id="GO:0006633">
    <property type="term" value="P:fatty acid biosynthetic process"/>
    <property type="evidence" value="ECO:0007669"/>
    <property type="project" value="TreeGrafter"/>
</dbReference>
<dbReference type="PROSITE" id="PS00061">
    <property type="entry name" value="ADH_SHORT"/>
    <property type="match status" value="1"/>
</dbReference>